<dbReference type="EMBL" id="JAGGLG010000001">
    <property type="protein sequence ID" value="MBP2016820.1"/>
    <property type="molecule type" value="Genomic_DNA"/>
</dbReference>
<accession>A0ABS4JMP5</accession>
<sequence>MSDEMERLLADALKADRPVLVDPSEDELRAAAERLRREGRLTCKRCGKPIEEEGFVTHRVNFGPRLQVVVHLHAGCDDGSLFRQGETHAEPVQRDRR</sequence>
<organism evidence="1 2">
    <name type="scientific">Symbiobacterium terraclitae</name>
    <dbReference type="NCBI Taxonomy" id="557451"/>
    <lineage>
        <taxon>Bacteria</taxon>
        <taxon>Bacillati</taxon>
        <taxon>Bacillota</taxon>
        <taxon>Clostridia</taxon>
        <taxon>Eubacteriales</taxon>
        <taxon>Symbiobacteriaceae</taxon>
        <taxon>Symbiobacterium</taxon>
    </lineage>
</organism>
<evidence type="ECO:0008006" key="3">
    <source>
        <dbReference type="Google" id="ProtNLM"/>
    </source>
</evidence>
<gene>
    <name evidence="1" type="ORF">J2Z79_000193</name>
</gene>
<name>A0ABS4JMP5_9FIRM</name>
<dbReference type="RefSeq" id="WP_209464963.1">
    <property type="nucleotide sequence ID" value="NZ_JAGGLG010000001.1"/>
</dbReference>
<evidence type="ECO:0000313" key="1">
    <source>
        <dbReference type="EMBL" id="MBP2016820.1"/>
    </source>
</evidence>
<keyword evidence="2" id="KW-1185">Reference proteome</keyword>
<protein>
    <recommendedName>
        <fullName evidence="3">HNH endonuclease</fullName>
    </recommendedName>
</protein>
<evidence type="ECO:0000313" key="2">
    <source>
        <dbReference type="Proteomes" id="UP001519289"/>
    </source>
</evidence>
<reference evidence="1 2" key="1">
    <citation type="submission" date="2021-03" db="EMBL/GenBank/DDBJ databases">
        <title>Genomic Encyclopedia of Type Strains, Phase IV (KMG-IV): sequencing the most valuable type-strain genomes for metagenomic binning, comparative biology and taxonomic classification.</title>
        <authorList>
            <person name="Goeker M."/>
        </authorList>
    </citation>
    <scope>NUCLEOTIDE SEQUENCE [LARGE SCALE GENOMIC DNA]</scope>
    <source>
        <strain evidence="1 2">DSM 27138</strain>
    </source>
</reference>
<dbReference type="Proteomes" id="UP001519289">
    <property type="component" value="Unassembled WGS sequence"/>
</dbReference>
<proteinExistence type="predicted"/>
<comment type="caution">
    <text evidence="1">The sequence shown here is derived from an EMBL/GenBank/DDBJ whole genome shotgun (WGS) entry which is preliminary data.</text>
</comment>